<sequence length="60" mass="7045">MSSEIDYKIATDYLNKLPENIKIELCNRTLGQVNDKKQPKRKIRKFCSEHINILIKNGKL</sequence>
<comment type="caution">
    <text evidence="1">The sequence shown here is derived from an EMBL/GenBank/DDBJ whole genome shotgun (WGS) entry which is preliminary data.</text>
</comment>
<gene>
    <name evidence="1" type="ORF">D1632_15590</name>
</gene>
<dbReference type="Proteomes" id="UP000267524">
    <property type="component" value="Unassembled WGS sequence"/>
</dbReference>
<accession>A0A3M7L8Q7</accession>
<evidence type="ECO:0000313" key="1">
    <source>
        <dbReference type="EMBL" id="RMZ58987.1"/>
    </source>
</evidence>
<name>A0A3M7L8Q7_9FLAO</name>
<dbReference type="EMBL" id="QWIV01000014">
    <property type="protein sequence ID" value="RMZ58987.1"/>
    <property type="molecule type" value="Genomic_DNA"/>
</dbReference>
<reference evidence="1 2" key="1">
    <citation type="submission" date="2018-08" db="EMBL/GenBank/DDBJ databases">
        <title>Chryseobacterium nematophagum: a novel matrix digesting pathogen of nematodes.</title>
        <authorList>
            <person name="Page A."/>
            <person name="Roberts M."/>
            <person name="Felix M.-A."/>
            <person name="Weir W."/>
        </authorList>
    </citation>
    <scope>NUCLEOTIDE SEQUENCE [LARGE SCALE GENOMIC DNA]</scope>
    <source>
        <strain evidence="1 2">JUb275</strain>
    </source>
</reference>
<keyword evidence="2" id="KW-1185">Reference proteome</keyword>
<proteinExistence type="predicted"/>
<protein>
    <submittedName>
        <fullName evidence="1">Uncharacterized protein</fullName>
    </submittedName>
</protein>
<evidence type="ECO:0000313" key="2">
    <source>
        <dbReference type="Proteomes" id="UP000267524"/>
    </source>
</evidence>
<organism evidence="1 2">
    <name type="scientific">Chryseobacterium nematophagum</name>
    <dbReference type="NCBI Taxonomy" id="2305228"/>
    <lineage>
        <taxon>Bacteria</taxon>
        <taxon>Pseudomonadati</taxon>
        <taxon>Bacteroidota</taxon>
        <taxon>Flavobacteriia</taxon>
        <taxon>Flavobacteriales</taxon>
        <taxon>Weeksellaceae</taxon>
        <taxon>Chryseobacterium group</taxon>
        <taxon>Chryseobacterium</taxon>
    </lineage>
</organism>
<dbReference type="AlphaFoldDB" id="A0A3M7L8Q7"/>